<comment type="caution">
    <text evidence="5">The sequence shown here is derived from an EMBL/GenBank/DDBJ whole genome shotgun (WGS) entry which is preliminary data.</text>
</comment>
<evidence type="ECO:0000313" key="6">
    <source>
        <dbReference type="Proteomes" id="UP000031366"/>
    </source>
</evidence>
<evidence type="ECO:0000259" key="4">
    <source>
        <dbReference type="PROSITE" id="PS50987"/>
    </source>
</evidence>
<dbReference type="InterPro" id="IPR011991">
    <property type="entry name" value="ArsR-like_HTH"/>
</dbReference>
<evidence type="ECO:0000256" key="1">
    <source>
        <dbReference type="ARBA" id="ARBA00023015"/>
    </source>
</evidence>
<gene>
    <name evidence="5" type="ORF">U732_2161</name>
</gene>
<proteinExistence type="predicted"/>
<keyword evidence="6" id="KW-1185">Reference proteome</keyword>
<evidence type="ECO:0000256" key="2">
    <source>
        <dbReference type="ARBA" id="ARBA00023125"/>
    </source>
</evidence>
<keyword evidence="2" id="KW-0238">DNA-binding</keyword>
<dbReference type="AlphaFoldDB" id="A0A0C1UE68"/>
<name>A0A0C1UE68_9CLOT</name>
<dbReference type="InterPro" id="IPR036390">
    <property type="entry name" value="WH_DNA-bd_sf"/>
</dbReference>
<dbReference type="PANTHER" id="PTHR43132">
    <property type="entry name" value="ARSENICAL RESISTANCE OPERON REPRESSOR ARSR-RELATED"/>
    <property type="match status" value="1"/>
</dbReference>
<accession>A0A0C1UE68</accession>
<dbReference type="GO" id="GO:0003677">
    <property type="term" value="F:DNA binding"/>
    <property type="evidence" value="ECO:0007669"/>
    <property type="project" value="UniProtKB-KW"/>
</dbReference>
<keyword evidence="1" id="KW-0805">Transcription regulation</keyword>
<dbReference type="InterPro" id="IPR036388">
    <property type="entry name" value="WH-like_DNA-bd_sf"/>
</dbReference>
<dbReference type="Proteomes" id="UP000031366">
    <property type="component" value="Unassembled WGS sequence"/>
</dbReference>
<dbReference type="Gene3D" id="1.10.10.10">
    <property type="entry name" value="Winged helix-like DNA-binding domain superfamily/Winged helix DNA-binding domain"/>
    <property type="match status" value="1"/>
</dbReference>
<dbReference type="PROSITE" id="PS50987">
    <property type="entry name" value="HTH_ARSR_2"/>
    <property type="match status" value="1"/>
</dbReference>
<sequence length="104" mass="11847">MDFGKVVDLMNKQEIELFTENAELLKALAHPVRLCIVKGLLENGERNVTCMQNCLELPQSTVSQHLQKLRSAGIIKGNREGLEVSYYICDERVKELISILFKQI</sequence>
<dbReference type="PANTHER" id="PTHR43132:SF2">
    <property type="entry name" value="ARSENICAL RESISTANCE OPERON REPRESSOR ARSR-RELATED"/>
    <property type="match status" value="1"/>
</dbReference>
<dbReference type="SMART" id="SM00418">
    <property type="entry name" value="HTH_ARSR"/>
    <property type="match status" value="1"/>
</dbReference>
<dbReference type="CDD" id="cd00090">
    <property type="entry name" value="HTH_ARSR"/>
    <property type="match status" value="1"/>
</dbReference>
<reference evidence="5 6" key="1">
    <citation type="journal article" date="2015" name="Infect. Genet. Evol.">
        <title>Genomic sequences of six botulinum neurotoxin-producing strains representing three clostridial species illustrate the mobility and diversity of botulinum neurotoxin genes.</title>
        <authorList>
            <person name="Smith T.J."/>
            <person name="Hill K.K."/>
            <person name="Xie G."/>
            <person name="Foley B.T."/>
            <person name="Williamson C.H."/>
            <person name="Foster J.T."/>
            <person name="Johnson S.L."/>
            <person name="Chertkov O."/>
            <person name="Teshima H."/>
            <person name="Gibbons H.S."/>
            <person name="Johnsky L.A."/>
            <person name="Karavis M.A."/>
            <person name="Smith L.A."/>
        </authorList>
    </citation>
    <scope>NUCLEOTIDE SEQUENCE [LARGE SCALE GENOMIC DNA]</scope>
    <source>
        <strain evidence="5 6">CDC 2741</strain>
    </source>
</reference>
<dbReference type="NCBIfam" id="NF033788">
    <property type="entry name" value="HTH_metalloreg"/>
    <property type="match status" value="1"/>
</dbReference>
<dbReference type="Pfam" id="PF12840">
    <property type="entry name" value="HTH_20"/>
    <property type="match status" value="1"/>
</dbReference>
<dbReference type="InterPro" id="IPR051011">
    <property type="entry name" value="Metal_resp_trans_reg"/>
</dbReference>
<keyword evidence="3" id="KW-0804">Transcription</keyword>
<dbReference type="SUPFAM" id="SSF46785">
    <property type="entry name" value="Winged helix' DNA-binding domain"/>
    <property type="match status" value="1"/>
</dbReference>
<dbReference type="PRINTS" id="PR00778">
    <property type="entry name" value="HTHARSR"/>
</dbReference>
<dbReference type="InterPro" id="IPR001845">
    <property type="entry name" value="HTH_ArsR_DNA-bd_dom"/>
</dbReference>
<dbReference type="GO" id="GO:0003700">
    <property type="term" value="F:DNA-binding transcription factor activity"/>
    <property type="evidence" value="ECO:0007669"/>
    <property type="project" value="InterPro"/>
</dbReference>
<evidence type="ECO:0000256" key="3">
    <source>
        <dbReference type="ARBA" id="ARBA00023163"/>
    </source>
</evidence>
<feature type="domain" description="HTH arsR-type" evidence="4">
    <location>
        <begin position="13"/>
        <end position="104"/>
    </location>
</feature>
<evidence type="ECO:0000313" key="5">
    <source>
        <dbReference type="EMBL" id="KIE45720.1"/>
    </source>
</evidence>
<organism evidence="5 6">
    <name type="scientific">Clostridium argentinense CDC 2741</name>
    <dbReference type="NCBI Taxonomy" id="1418104"/>
    <lineage>
        <taxon>Bacteria</taxon>
        <taxon>Bacillati</taxon>
        <taxon>Bacillota</taxon>
        <taxon>Clostridia</taxon>
        <taxon>Eubacteriales</taxon>
        <taxon>Clostridiaceae</taxon>
        <taxon>Clostridium</taxon>
    </lineage>
</organism>
<dbReference type="EMBL" id="AYSO01000018">
    <property type="protein sequence ID" value="KIE45720.1"/>
    <property type="molecule type" value="Genomic_DNA"/>
</dbReference>
<protein>
    <submittedName>
        <fullName evidence="5">Bacterial regulatory, arsR family protein</fullName>
    </submittedName>
</protein>